<dbReference type="Pfam" id="PF07301">
    <property type="entry name" value="DUF1453"/>
    <property type="match status" value="1"/>
</dbReference>
<reference evidence="2" key="1">
    <citation type="submission" date="2020-02" db="EMBL/GenBank/DDBJ databases">
        <authorList>
            <person name="Shen X.-R."/>
            <person name="Zhang Y.-X."/>
        </authorList>
    </citation>
    <scope>NUCLEOTIDE SEQUENCE</scope>
    <source>
        <strain evidence="2">SYP-B3998</strain>
    </source>
</reference>
<dbReference type="InterPro" id="IPR058247">
    <property type="entry name" value="DUF1453"/>
</dbReference>
<feature type="transmembrane region" description="Helical" evidence="1">
    <location>
        <begin position="127"/>
        <end position="148"/>
    </location>
</feature>
<dbReference type="PANTHER" id="PTHR39164:SF1">
    <property type="entry name" value="PROTEIN CCDC"/>
    <property type="match status" value="1"/>
</dbReference>
<evidence type="ECO:0000313" key="2">
    <source>
        <dbReference type="EMBL" id="NEW05375.1"/>
    </source>
</evidence>
<feature type="transmembrane region" description="Helical" evidence="1">
    <location>
        <begin position="41"/>
        <end position="58"/>
    </location>
</feature>
<accession>A0A6G3ZTC9</accession>
<dbReference type="PANTHER" id="PTHR39164">
    <property type="entry name" value="PROTEIN CCDC"/>
    <property type="match status" value="1"/>
</dbReference>
<evidence type="ECO:0000256" key="1">
    <source>
        <dbReference type="SAM" id="Phobius"/>
    </source>
</evidence>
<dbReference type="InterPro" id="IPR031306">
    <property type="entry name" value="CcdC"/>
</dbReference>
<feature type="transmembrane region" description="Helical" evidence="1">
    <location>
        <begin position="64"/>
        <end position="83"/>
    </location>
</feature>
<dbReference type="RefSeq" id="WP_163942019.1">
    <property type="nucleotide sequence ID" value="NZ_JAAIKC010000001.1"/>
</dbReference>
<name>A0A6G3ZTC9_9BACL</name>
<keyword evidence="1" id="KW-0472">Membrane</keyword>
<sequence>MSFTFTSHLHAVSLIGSLGAALVVMFARLRAASKPVNAAKIIMPPIGMTTGFLMFVVPMMRIPLLWGIAAFLTGAILFAYPLIRTSKFYVLNGFVYMKRSKAFLAILLILLIIRLSLHEYVEAIISIYQTGAIFFILAYGMLLPWRIAMYMQYRNLRIKNEQ</sequence>
<proteinExistence type="predicted"/>
<organism evidence="2">
    <name type="scientific">Paenibacillus sp. SYP-B3998</name>
    <dbReference type="NCBI Taxonomy" id="2678564"/>
    <lineage>
        <taxon>Bacteria</taxon>
        <taxon>Bacillati</taxon>
        <taxon>Bacillota</taxon>
        <taxon>Bacilli</taxon>
        <taxon>Bacillales</taxon>
        <taxon>Paenibacillaceae</taxon>
        <taxon>Paenibacillus</taxon>
    </lineage>
</organism>
<dbReference type="AlphaFoldDB" id="A0A6G3ZTC9"/>
<keyword evidence="1" id="KW-1133">Transmembrane helix</keyword>
<gene>
    <name evidence="2" type="ORF">GK047_05005</name>
</gene>
<keyword evidence="1" id="KW-0812">Transmembrane</keyword>
<dbReference type="EMBL" id="JAAIKC010000001">
    <property type="protein sequence ID" value="NEW05375.1"/>
    <property type="molecule type" value="Genomic_DNA"/>
</dbReference>
<feature type="transmembrane region" description="Helical" evidence="1">
    <location>
        <begin position="12"/>
        <end position="29"/>
    </location>
</feature>
<dbReference type="PIRSF" id="PIRSF021441">
    <property type="entry name" value="DUF1453"/>
    <property type="match status" value="1"/>
</dbReference>
<protein>
    <submittedName>
        <fullName evidence="2">Cytochrome c biogenesis protein CcdC</fullName>
    </submittedName>
</protein>
<comment type="caution">
    <text evidence="2">The sequence shown here is derived from an EMBL/GenBank/DDBJ whole genome shotgun (WGS) entry which is preliminary data.</text>
</comment>